<dbReference type="Proteomes" id="UP000018418">
    <property type="component" value="Unassembled WGS sequence"/>
</dbReference>
<dbReference type="SUPFAM" id="SSF47413">
    <property type="entry name" value="lambda repressor-like DNA-binding domains"/>
    <property type="match status" value="1"/>
</dbReference>
<dbReference type="InterPro" id="IPR036286">
    <property type="entry name" value="LexA/Signal_pep-like_sf"/>
</dbReference>
<keyword evidence="1" id="KW-0805">Transcription regulation</keyword>
<dbReference type="CDD" id="cd06529">
    <property type="entry name" value="S24_LexA-like"/>
    <property type="match status" value="1"/>
</dbReference>
<dbReference type="Gene3D" id="1.10.260.40">
    <property type="entry name" value="lambda repressor-like DNA-binding domains"/>
    <property type="match status" value="1"/>
</dbReference>
<keyword evidence="3" id="KW-0804">Transcription</keyword>
<keyword evidence="2" id="KW-0238">DNA-binding</keyword>
<dbReference type="EMBL" id="AYEU01000003">
    <property type="protein sequence ID" value="ESK52796.1"/>
    <property type="molecule type" value="Genomic_DNA"/>
</dbReference>
<dbReference type="OrthoDB" id="9791537at2"/>
<dbReference type="Gene3D" id="2.10.109.10">
    <property type="entry name" value="Umud Fragment, subunit A"/>
    <property type="match status" value="1"/>
</dbReference>
<dbReference type="SUPFAM" id="SSF51306">
    <property type="entry name" value="LexA/Signal peptidase"/>
    <property type="match status" value="1"/>
</dbReference>
<dbReference type="InterPro" id="IPR001387">
    <property type="entry name" value="Cro/C1-type_HTH"/>
</dbReference>
<evidence type="ECO:0000256" key="1">
    <source>
        <dbReference type="ARBA" id="ARBA00023015"/>
    </source>
</evidence>
<protein>
    <recommendedName>
        <fullName evidence="4">HTH cro/C1-type domain-containing protein</fullName>
    </recommendedName>
</protein>
<reference evidence="5 6" key="1">
    <citation type="submission" date="2013-10" db="EMBL/GenBank/DDBJ databases">
        <title>The Genome Sequence of Acinetobacter brisouii CIP 110357.</title>
        <authorList>
            <consortium name="The Broad Institute Genomics Platform"/>
            <consortium name="The Broad Institute Genome Sequencing Center for Infectious Disease"/>
            <person name="Cerqueira G."/>
            <person name="Feldgarden M."/>
            <person name="Courvalin P."/>
            <person name="Grillot-Courvalin C."/>
            <person name="Clermont D."/>
            <person name="Rocha E."/>
            <person name="Yoon E.-J."/>
            <person name="Nemec A."/>
            <person name="Young S.K."/>
            <person name="Zeng Q."/>
            <person name="Gargeya S."/>
            <person name="Fitzgerald M."/>
            <person name="Abouelleil A."/>
            <person name="Alvarado L."/>
            <person name="Berlin A.M."/>
            <person name="Chapman S.B."/>
            <person name="Gainer-Dewar J."/>
            <person name="Goldberg J."/>
            <person name="Gnerre S."/>
            <person name="Griggs A."/>
            <person name="Gujja S."/>
            <person name="Hansen M."/>
            <person name="Howarth C."/>
            <person name="Imamovic A."/>
            <person name="Ireland A."/>
            <person name="Larimer J."/>
            <person name="McCowan C."/>
            <person name="Murphy C."/>
            <person name="Pearson M."/>
            <person name="Poon T.W."/>
            <person name="Priest M."/>
            <person name="Roberts A."/>
            <person name="Saif S."/>
            <person name="Shea T."/>
            <person name="Sykes S."/>
            <person name="Wortman J."/>
            <person name="Nusbaum C."/>
            <person name="Birren B."/>
        </authorList>
    </citation>
    <scope>NUCLEOTIDE SEQUENCE [LARGE SCALE GENOMIC DNA]</scope>
    <source>
        <strain evidence="5 6">CIP 110357</strain>
    </source>
</reference>
<evidence type="ECO:0000256" key="3">
    <source>
        <dbReference type="ARBA" id="ARBA00023163"/>
    </source>
</evidence>
<sequence length="227" mass="24913">MQSTSDRILKRMNELKLQHKDIVAVTGASKGTVTNWISGANTPTGSRLIALADALKTTPDWLITGKESQQQQSLNIENPVNIRLTGKTLRVIPVLDFVQAGAWKDVVYDGLNPKGETYTSYIGSDEHAVFSLEVDGYSMSPDFQPGDEIVVDAALAPKPGSLVIAQEVQHGIAMTTFKKYRVIGINEHGVEIIELVPLNPDYPTYNSTQIDISIIGVVVEHHRSLKY</sequence>
<evidence type="ECO:0000313" key="5">
    <source>
        <dbReference type="EMBL" id="ESK52796.1"/>
    </source>
</evidence>
<dbReference type="PROSITE" id="PS50943">
    <property type="entry name" value="HTH_CROC1"/>
    <property type="match status" value="1"/>
</dbReference>
<dbReference type="CDD" id="cd00093">
    <property type="entry name" value="HTH_XRE"/>
    <property type="match status" value="1"/>
</dbReference>
<dbReference type="InterPro" id="IPR010982">
    <property type="entry name" value="Lambda_DNA-bd_dom_sf"/>
</dbReference>
<dbReference type="PATRIC" id="fig|1341683.3.peg.949"/>
<evidence type="ECO:0000259" key="4">
    <source>
        <dbReference type="PROSITE" id="PS50943"/>
    </source>
</evidence>
<dbReference type="InterPro" id="IPR015927">
    <property type="entry name" value="Peptidase_S24_S26A/B/C"/>
</dbReference>
<comment type="caution">
    <text evidence="5">The sequence shown here is derived from an EMBL/GenBank/DDBJ whole genome shotgun (WGS) entry which is preliminary data.</text>
</comment>
<dbReference type="PANTHER" id="PTHR40661:SF3">
    <property type="entry name" value="FELS-1 PROPHAGE TRANSCRIPTIONAL REGULATOR"/>
    <property type="match status" value="1"/>
</dbReference>
<accession>V2UW32</accession>
<dbReference type="Pfam" id="PF00717">
    <property type="entry name" value="Peptidase_S24"/>
    <property type="match status" value="1"/>
</dbReference>
<dbReference type="RefSeq" id="WP_004903979.1">
    <property type="nucleotide sequence ID" value="NZ_BBTI01000031.1"/>
</dbReference>
<dbReference type="SMART" id="SM00530">
    <property type="entry name" value="HTH_XRE"/>
    <property type="match status" value="1"/>
</dbReference>
<keyword evidence="6" id="KW-1185">Reference proteome</keyword>
<dbReference type="GO" id="GO:0003677">
    <property type="term" value="F:DNA binding"/>
    <property type="evidence" value="ECO:0007669"/>
    <property type="project" value="UniProtKB-KW"/>
</dbReference>
<name>V2UW32_9GAMM</name>
<dbReference type="InterPro" id="IPR039418">
    <property type="entry name" value="LexA-like"/>
</dbReference>
<dbReference type="AlphaFoldDB" id="V2UW32"/>
<dbReference type="Pfam" id="PF01381">
    <property type="entry name" value="HTH_3"/>
    <property type="match status" value="1"/>
</dbReference>
<organism evidence="5 6">
    <name type="scientific">Acinetobacter brisouii CIP 110357</name>
    <dbReference type="NCBI Taxonomy" id="1341683"/>
    <lineage>
        <taxon>Bacteria</taxon>
        <taxon>Pseudomonadati</taxon>
        <taxon>Pseudomonadota</taxon>
        <taxon>Gammaproteobacteria</taxon>
        <taxon>Moraxellales</taxon>
        <taxon>Moraxellaceae</taxon>
        <taxon>Acinetobacter</taxon>
    </lineage>
</organism>
<evidence type="ECO:0000313" key="6">
    <source>
        <dbReference type="Proteomes" id="UP000018418"/>
    </source>
</evidence>
<gene>
    <name evidence="5" type="ORF">P255_00958</name>
</gene>
<evidence type="ECO:0000256" key="2">
    <source>
        <dbReference type="ARBA" id="ARBA00023125"/>
    </source>
</evidence>
<dbReference type="PANTHER" id="PTHR40661">
    <property type="match status" value="1"/>
</dbReference>
<dbReference type="HOGENOM" id="CLU_066192_1_3_6"/>
<proteinExistence type="predicted"/>
<feature type="domain" description="HTH cro/C1-type" evidence="4">
    <location>
        <begin position="29"/>
        <end position="62"/>
    </location>
</feature>